<feature type="region of interest" description="Disordered" evidence="1">
    <location>
        <begin position="1"/>
        <end position="61"/>
    </location>
</feature>
<dbReference type="VEuPathDB" id="FungiDB:BO70DRAFT_425585"/>
<feature type="compositionally biased region" description="Low complexity" evidence="1">
    <location>
        <begin position="15"/>
        <end position="42"/>
    </location>
</feature>
<proteinExistence type="predicted"/>
<organism evidence="2 3">
    <name type="scientific">Aspergillus heteromorphus CBS 117.55</name>
    <dbReference type="NCBI Taxonomy" id="1448321"/>
    <lineage>
        <taxon>Eukaryota</taxon>
        <taxon>Fungi</taxon>
        <taxon>Dikarya</taxon>
        <taxon>Ascomycota</taxon>
        <taxon>Pezizomycotina</taxon>
        <taxon>Eurotiomycetes</taxon>
        <taxon>Eurotiomycetidae</taxon>
        <taxon>Eurotiales</taxon>
        <taxon>Aspergillaceae</taxon>
        <taxon>Aspergillus</taxon>
        <taxon>Aspergillus subgen. Circumdati</taxon>
    </lineage>
</organism>
<evidence type="ECO:0000313" key="2">
    <source>
        <dbReference type="EMBL" id="PWY92944.1"/>
    </source>
</evidence>
<reference evidence="2 3" key="1">
    <citation type="submission" date="2016-12" db="EMBL/GenBank/DDBJ databases">
        <title>The genomes of Aspergillus section Nigri reveals drivers in fungal speciation.</title>
        <authorList>
            <consortium name="DOE Joint Genome Institute"/>
            <person name="Vesth T.C."/>
            <person name="Nybo J."/>
            <person name="Theobald S."/>
            <person name="Brandl J."/>
            <person name="Frisvad J.C."/>
            <person name="Nielsen K.F."/>
            <person name="Lyhne E.K."/>
            <person name="Kogle M.E."/>
            <person name="Kuo A."/>
            <person name="Riley R."/>
            <person name="Clum A."/>
            <person name="Nolan M."/>
            <person name="Lipzen A."/>
            <person name="Salamov A."/>
            <person name="Henrissat B."/>
            <person name="Wiebenga A."/>
            <person name="De Vries R.P."/>
            <person name="Grigoriev I.V."/>
            <person name="Mortensen U.H."/>
            <person name="Andersen M.R."/>
            <person name="Baker S.E."/>
        </authorList>
    </citation>
    <scope>NUCLEOTIDE SEQUENCE [LARGE SCALE GENOMIC DNA]</scope>
    <source>
        <strain evidence="2 3">CBS 117.55</strain>
    </source>
</reference>
<evidence type="ECO:0000256" key="1">
    <source>
        <dbReference type="SAM" id="MobiDB-lite"/>
    </source>
</evidence>
<evidence type="ECO:0000313" key="3">
    <source>
        <dbReference type="Proteomes" id="UP000247233"/>
    </source>
</evidence>
<dbReference type="Proteomes" id="UP000247233">
    <property type="component" value="Unassembled WGS sequence"/>
</dbReference>
<feature type="region of interest" description="Disordered" evidence="1">
    <location>
        <begin position="182"/>
        <end position="219"/>
    </location>
</feature>
<dbReference type="RefSeq" id="XP_025404683.1">
    <property type="nucleotide sequence ID" value="XM_025547703.1"/>
</dbReference>
<comment type="caution">
    <text evidence="2">The sequence shown here is derived from an EMBL/GenBank/DDBJ whole genome shotgun (WGS) entry which is preliminary data.</text>
</comment>
<dbReference type="EMBL" id="MSFL01000001">
    <property type="protein sequence ID" value="PWY92944.1"/>
    <property type="molecule type" value="Genomic_DNA"/>
</dbReference>
<gene>
    <name evidence="2" type="ORF">BO70DRAFT_425585</name>
</gene>
<keyword evidence="3" id="KW-1185">Reference proteome</keyword>
<dbReference type="AlphaFoldDB" id="A0A317X2T2"/>
<feature type="compositionally biased region" description="Low complexity" evidence="1">
    <location>
        <begin position="188"/>
        <end position="197"/>
    </location>
</feature>
<protein>
    <submittedName>
        <fullName evidence="2">Uncharacterized protein</fullName>
    </submittedName>
</protein>
<dbReference type="OrthoDB" id="5440at2759"/>
<sequence>MANSTMDHGSPPPASSGRRGSSSSRTPLQSPPSLLGSSSSNSSDKRRRDVEPSVPRRLYVTSDSPDFDAGILARLHAEGFDVEYLAFPGDDRKELENLLHEREDNLEPGERYAVVAYNKPAHLLLESHHQPSTTTNPFPRLCALIAYYPDCCSTTTTTTTTPTTYPSSVPLLPIQIHLAGTATHPVPSSSSSSSSSSAIHPENVTAATSSPTRNPGPARVRLACDARLARV</sequence>
<accession>A0A317X2T2</accession>
<dbReference type="STRING" id="1448321.A0A317X2T2"/>
<dbReference type="GeneID" id="37069940"/>
<name>A0A317X2T2_9EURO</name>